<dbReference type="SMART" id="SM00448">
    <property type="entry name" value="REC"/>
    <property type="match status" value="1"/>
</dbReference>
<dbReference type="InterPro" id="IPR011006">
    <property type="entry name" value="CheY-like_superfamily"/>
</dbReference>
<keyword evidence="1 3" id="KW-0597">Phosphoprotein</keyword>
<dbReference type="PANTHER" id="PTHR45339">
    <property type="entry name" value="HYBRID SIGNAL TRANSDUCTION HISTIDINE KINASE J"/>
    <property type="match status" value="1"/>
</dbReference>
<keyword evidence="2" id="KW-0902">Two-component regulatory system</keyword>
<comment type="caution">
    <text evidence="5">The sequence shown here is derived from an EMBL/GenBank/DDBJ whole genome shotgun (WGS) entry which is preliminary data.</text>
</comment>
<evidence type="ECO:0000313" key="6">
    <source>
        <dbReference type="Proteomes" id="UP001214854"/>
    </source>
</evidence>
<feature type="modified residue" description="4-aspartylphosphate" evidence="3">
    <location>
        <position position="59"/>
    </location>
</feature>
<dbReference type="Gene3D" id="3.40.50.2300">
    <property type="match status" value="1"/>
</dbReference>
<reference evidence="5 6" key="1">
    <citation type="submission" date="2023-01" db="EMBL/GenBank/DDBJ databases">
        <title>Novel species of the genus Asticcacaulis isolated from rivers.</title>
        <authorList>
            <person name="Lu H."/>
        </authorList>
    </citation>
    <scope>NUCLEOTIDE SEQUENCE [LARGE SCALE GENOMIC DNA]</scope>
    <source>
        <strain evidence="5 6">BYS171W</strain>
    </source>
</reference>
<dbReference type="Pfam" id="PF00072">
    <property type="entry name" value="Response_reg"/>
    <property type="match status" value="1"/>
</dbReference>
<sequence>MSLDAAKASRILLVEDNPANRLVAGILLERLGYAYDAAEDGEEAVKAFETGAYDIILMDLQMPVMDGYEATRRIRQYERVSRNRPVKIVALTAHALSGDRDACLAAGMDDYMSKPFKPDELQAKLDALTSA</sequence>
<dbReference type="InterPro" id="IPR001789">
    <property type="entry name" value="Sig_transdc_resp-reg_receiver"/>
</dbReference>
<name>A0ABT5HU38_9CAUL</name>
<dbReference type="SUPFAM" id="SSF52172">
    <property type="entry name" value="CheY-like"/>
    <property type="match status" value="1"/>
</dbReference>
<dbReference type="CDD" id="cd17546">
    <property type="entry name" value="REC_hyHK_CKI1_RcsC-like"/>
    <property type="match status" value="1"/>
</dbReference>
<evidence type="ECO:0000313" key="5">
    <source>
        <dbReference type="EMBL" id="MDC7683549.1"/>
    </source>
</evidence>
<keyword evidence="6" id="KW-1185">Reference proteome</keyword>
<evidence type="ECO:0000256" key="3">
    <source>
        <dbReference type="PROSITE-ProRule" id="PRU00169"/>
    </source>
</evidence>
<dbReference type="Proteomes" id="UP001214854">
    <property type="component" value="Unassembled WGS sequence"/>
</dbReference>
<dbReference type="PANTHER" id="PTHR45339:SF1">
    <property type="entry name" value="HYBRID SIGNAL TRANSDUCTION HISTIDINE KINASE J"/>
    <property type="match status" value="1"/>
</dbReference>
<evidence type="ECO:0000256" key="1">
    <source>
        <dbReference type="ARBA" id="ARBA00022553"/>
    </source>
</evidence>
<dbReference type="RefSeq" id="WP_272748014.1">
    <property type="nucleotide sequence ID" value="NZ_JAQQKX010000006.1"/>
</dbReference>
<gene>
    <name evidence="5" type="ORF">PQU92_09695</name>
</gene>
<accession>A0ABT5HU38</accession>
<protein>
    <submittedName>
        <fullName evidence="5">Response regulator</fullName>
    </submittedName>
</protein>
<dbReference type="EMBL" id="JAQQKX010000006">
    <property type="protein sequence ID" value="MDC7683549.1"/>
    <property type="molecule type" value="Genomic_DNA"/>
</dbReference>
<proteinExistence type="predicted"/>
<feature type="domain" description="Response regulatory" evidence="4">
    <location>
        <begin position="10"/>
        <end position="129"/>
    </location>
</feature>
<organism evidence="5 6">
    <name type="scientific">Asticcacaulis aquaticus</name>
    <dbReference type="NCBI Taxonomy" id="2984212"/>
    <lineage>
        <taxon>Bacteria</taxon>
        <taxon>Pseudomonadati</taxon>
        <taxon>Pseudomonadota</taxon>
        <taxon>Alphaproteobacteria</taxon>
        <taxon>Caulobacterales</taxon>
        <taxon>Caulobacteraceae</taxon>
        <taxon>Asticcacaulis</taxon>
    </lineage>
</organism>
<evidence type="ECO:0000259" key="4">
    <source>
        <dbReference type="PROSITE" id="PS50110"/>
    </source>
</evidence>
<dbReference type="PROSITE" id="PS50110">
    <property type="entry name" value="RESPONSE_REGULATORY"/>
    <property type="match status" value="1"/>
</dbReference>
<evidence type="ECO:0000256" key="2">
    <source>
        <dbReference type="ARBA" id="ARBA00023012"/>
    </source>
</evidence>